<dbReference type="EMBL" id="LBWB01000016">
    <property type="protein sequence ID" value="KKR00134.1"/>
    <property type="molecule type" value="Genomic_DNA"/>
</dbReference>
<evidence type="ECO:0000313" key="2">
    <source>
        <dbReference type="Proteomes" id="UP000033881"/>
    </source>
</evidence>
<dbReference type="AlphaFoldDB" id="A0A0G0M7P0"/>
<sequence>MKSTKKMIDWLYKSDDCSDFQKGLRFKMWSRYIMRKFNAVDVSNYKLNDKEFSLLEKVTGIKV</sequence>
<proteinExistence type="predicted"/>
<evidence type="ECO:0000313" key="1">
    <source>
        <dbReference type="EMBL" id="KKR00134.1"/>
    </source>
</evidence>
<name>A0A0G0M7P0_9BACT</name>
<dbReference type="Proteomes" id="UP000033881">
    <property type="component" value="Unassembled WGS sequence"/>
</dbReference>
<gene>
    <name evidence="1" type="ORF">UT24_C0016G0023</name>
</gene>
<reference evidence="1 2" key="1">
    <citation type="journal article" date="2015" name="Nature">
        <title>rRNA introns, odd ribosomes, and small enigmatic genomes across a large radiation of phyla.</title>
        <authorList>
            <person name="Brown C.T."/>
            <person name="Hug L.A."/>
            <person name="Thomas B.C."/>
            <person name="Sharon I."/>
            <person name="Castelle C.J."/>
            <person name="Singh A."/>
            <person name="Wilkins M.J."/>
            <person name="Williams K.H."/>
            <person name="Banfield J.F."/>
        </authorList>
    </citation>
    <scope>NUCLEOTIDE SEQUENCE [LARGE SCALE GENOMIC DNA]</scope>
</reference>
<dbReference type="STRING" id="1618574.UT24_C0016G0023"/>
<protein>
    <submittedName>
        <fullName evidence="1">Uncharacterized protein</fullName>
    </submittedName>
</protein>
<accession>A0A0G0M7P0</accession>
<comment type="caution">
    <text evidence="1">The sequence shown here is derived from an EMBL/GenBank/DDBJ whole genome shotgun (WGS) entry which is preliminary data.</text>
</comment>
<organism evidence="1 2">
    <name type="scientific">Candidatus Woesebacteria bacterium GW2011_GWB1_39_12</name>
    <dbReference type="NCBI Taxonomy" id="1618574"/>
    <lineage>
        <taxon>Bacteria</taxon>
        <taxon>Candidatus Woeseibacteriota</taxon>
    </lineage>
</organism>